<organism evidence="2">
    <name type="scientific">Nematocida ausubeli (strain ATCC PRA-371 / ERTm2)</name>
    <name type="common">Nematode killer fungus</name>
    <dbReference type="NCBI Taxonomy" id="1913371"/>
    <lineage>
        <taxon>Eukaryota</taxon>
        <taxon>Fungi</taxon>
        <taxon>Fungi incertae sedis</taxon>
        <taxon>Microsporidia</taxon>
        <taxon>Nematocida</taxon>
    </lineage>
</organism>
<dbReference type="Proteomes" id="UP000005622">
    <property type="component" value="Unassembled WGS sequence"/>
</dbReference>
<dbReference type="HOGENOM" id="CLU_388872_0_0_1"/>
<feature type="region of interest" description="Disordered" evidence="1">
    <location>
        <begin position="36"/>
        <end position="71"/>
    </location>
</feature>
<proteinExistence type="predicted"/>
<feature type="compositionally biased region" description="Acidic residues" evidence="1">
    <location>
        <begin position="164"/>
        <end position="173"/>
    </location>
</feature>
<dbReference type="SUPFAM" id="SSF52047">
    <property type="entry name" value="RNI-like"/>
    <property type="match status" value="1"/>
</dbReference>
<dbReference type="AlphaFoldDB" id="H8ZAP4"/>
<gene>
    <name evidence="2" type="ORF">NERG_00643</name>
</gene>
<feature type="compositionally biased region" description="Polar residues" evidence="1">
    <location>
        <begin position="51"/>
        <end position="62"/>
    </location>
</feature>
<reference evidence="2" key="1">
    <citation type="submission" date="2011-03" db="EMBL/GenBank/DDBJ databases">
        <title>The Genome Sequence of Nematocida sp1 strain ERTm2.</title>
        <authorList>
            <consortium name="The Broad Institute Genome Sequencing Platform"/>
            <consortium name="The Broad Institute Genome Sequencing Center for Infectious Disease"/>
            <person name="Cuomo C."/>
            <person name="Troemel E."/>
            <person name="Young S.K."/>
            <person name="Zeng Q."/>
            <person name="Gargeya S."/>
            <person name="Fitzgerald M."/>
            <person name="Haas B."/>
            <person name="Abouelleil A."/>
            <person name="Alvarado L."/>
            <person name="Arachchi H.M."/>
            <person name="Berlin A."/>
            <person name="Brown A."/>
            <person name="Chapman S.B."/>
            <person name="Chen Z."/>
            <person name="Dunbar C."/>
            <person name="Freedman E."/>
            <person name="Gearin G."/>
            <person name="Gellesch M."/>
            <person name="Goldberg J."/>
            <person name="Griggs A."/>
            <person name="Gujja S."/>
            <person name="Heilman E.R."/>
            <person name="Heiman D."/>
            <person name="Howarth C."/>
            <person name="Larson L."/>
            <person name="Lui A."/>
            <person name="MacDonald P.J.P."/>
            <person name="Mehta T."/>
            <person name="Montmayeur A."/>
            <person name="Murphy C."/>
            <person name="Neiman D."/>
            <person name="Pearson M."/>
            <person name="Priest M."/>
            <person name="Roberts A."/>
            <person name="Saif S."/>
            <person name="Shea T."/>
            <person name="Shenoy N."/>
            <person name="Sisk P."/>
            <person name="Stolte C."/>
            <person name="Sykes S."/>
            <person name="White J."/>
            <person name="Yandava C."/>
            <person name="Wortman J."/>
            <person name="Nusbaum C."/>
            <person name="Birren B."/>
        </authorList>
    </citation>
    <scope>NUCLEOTIDE SEQUENCE</scope>
    <source>
        <strain evidence="2">ERTm2</strain>
    </source>
</reference>
<sequence>MILLTLGIALGVYIYNKKIHLKKNNLKDSGSIHKLLESPSTVNNNERKTTDLTNNSTSADDLNSSHKEEISSSVYMDCPEYISATLEEGNKKMESSENNPTHKSIEEQKQEKKSWFFSINLKSILNFFRSGSSTKDIAKDASIETIMNTEAPSEENSETQQIPSEEDEESGMTEEEKLKDILGKIRTACSTVYNIPDDYISNEETQKNILKYFNEVVIEEFYKDHKHKYITLKDLLIELSKIQEKSNDILPIGLRYVSFKCPSLFKEDKYMHRLLLGYYNRKNGSLDKLKIEGFSLTDKDFGISSFSELLRNIEDLCLENTVVSIDLLRAISEMKNLQVLELGKQTKILEDSTPELNLSNIQKIDMHDIDSTSAQKILQSLGPRDKDLDLTITRINFIPSSVINNIKCLDKIEIFELSNTAFEKEPDFGFLEKMKSLHTLKLYKIRYSSTEELNKENINEIQEKVDPLSPTLQEKSEKIDLPNNKVSLLAKNNMKIGEQLTASRICVDGKLYNDLGLSKLNVKEDATITVMFHTILQENTSLPYSINFNIYKEIRELSIYINSRITPCKAIINTLKGISYPFTERSDVETIYVIMDGKEDIRIKFANRFLSKLTKYSRDKNNVKNIRIEVRGLCDISTSVVDAFIQKFKKLYCLELKNISLTVSEKSKENTENGLDKQTSISYEKVNDSIKDYLFRRKTKAGNLEMVNPK</sequence>
<name>H8ZAP4_NEMA1</name>
<accession>H8ZAP4</accession>
<dbReference type="EMBL" id="JH604634">
    <property type="protein sequence ID" value="EHY65947.1"/>
    <property type="molecule type" value="Genomic_DNA"/>
</dbReference>
<dbReference type="Gene3D" id="3.80.10.10">
    <property type="entry name" value="Ribonuclease Inhibitor"/>
    <property type="match status" value="1"/>
</dbReference>
<protein>
    <submittedName>
        <fullName evidence="2">Uncharacterized protein</fullName>
    </submittedName>
</protein>
<evidence type="ECO:0000313" key="2">
    <source>
        <dbReference type="EMBL" id="EHY65947.1"/>
    </source>
</evidence>
<dbReference type="InterPro" id="IPR032675">
    <property type="entry name" value="LRR_dom_sf"/>
</dbReference>
<feature type="region of interest" description="Disordered" evidence="1">
    <location>
        <begin position="148"/>
        <end position="174"/>
    </location>
</feature>
<evidence type="ECO:0000256" key="1">
    <source>
        <dbReference type="SAM" id="MobiDB-lite"/>
    </source>
</evidence>
<feature type="region of interest" description="Disordered" evidence="1">
    <location>
        <begin position="90"/>
        <end position="109"/>
    </location>
</feature>